<proteinExistence type="predicted"/>
<feature type="domain" description="Nitrite/Sulfite reductase ferredoxin-like" evidence="8">
    <location>
        <begin position="299"/>
        <end position="361"/>
    </location>
</feature>
<sequence>MKDALREELREEIRLFHEQTQQFINKQISVKDFKGFSGGFGSYAQRGAQTFMLRLRMNQGVVTKDKLKFLCDTSEQHGVTKLHFTTCQTIQMHDLSGTEIPYIMSDALDHDIVCRGGGGDFPRNVMCSPLSGVDPDEYFDVRPYAECVGDYLLSIVNKFTLPRKLKVAFSSSDKNETHANFRDLGFCANADHTFDVYCAGGLGNNPRMGVKVGHHVQPDTILFYVSAMVLMFMEHGDYVNRAKARTRYLQDTLGVDGLLQDYQDKVEKALRGENLMVHIEEPVLKKTGDKTLSDRRVIAQKQQGLYAVYYHPLGGCLAPQKLRQIYETIKDMEDVELRITPQQGVYIINCTADEAKAVLAITEDGARNRFEESVSCIGASICQVGLRDSQGTLREAIMYFREKDYPADVLPRIFISGCTSSCGTNQIGAIGFQGTVKVIDKKPYPAFQVSLYGNDHAKDTRFGDIVGAVLADDLCLFLQAIADHVSAHGESYETWIAHNADEMEAILKKYIK</sequence>
<keyword evidence="5" id="KW-0408">Iron</keyword>
<dbReference type="Pfam" id="PF03460">
    <property type="entry name" value="NIR_SIR_ferr"/>
    <property type="match status" value="2"/>
</dbReference>
<dbReference type="EMBL" id="SMBP01000009">
    <property type="protein sequence ID" value="TCU60048.1"/>
    <property type="molecule type" value="Genomic_DNA"/>
</dbReference>
<dbReference type="Proteomes" id="UP000295773">
    <property type="component" value="Unassembled WGS sequence"/>
</dbReference>
<evidence type="ECO:0000256" key="2">
    <source>
        <dbReference type="ARBA" id="ARBA00022617"/>
    </source>
</evidence>
<dbReference type="SUPFAM" id="SSF56014">
    <property type="entry name" value="Nitrite and sulphite reductase 4Fe-4S domain-like"/>
    <property type="match status" value="2"/>
</dbReference>
<dbReference type="Pfam" id="PF01077">
    <property type="entry name" value="NIR_SIR"/>
    <property type="match status" value="1"/>
</dbReference>
<dbReference type="PANTHER" id="PTHR32439:SF9">
    <property type="entry name" value="BLR3264 PROTEIN"/>
    <property type="match status" value="1"/>
</dbReference>
<organism evidence="9 10">
    <name type="scientific">Longicatena caecimuris</name>
    <dbReference type="NCBI Taxonomy" id="1796635"/>
    <lineage>
        <taxon>Bacteria</taxon>
        <taxon>Bacillati</taxon>
        <taxon>Bacillota</taxon>
        <taxon>Erysipelotrichia</taxon>
        <taxon>Erysipelotrichales</taxon>
        <taxon>Erysipelotrichaceae</taxon>
        <taxon>Longicatena</taxon>
    </lineage>
</organism>
<name>A0A4R3TDS6_9FIRM</name>
<evidence type="ECO:0000313" key="10">
    <source>
        <dbReference type="Proteomes" id="UP000295773"/>
    </source>
</evidence>
<evidence type="ECO:0000256" key="4">
    <source>
        <dbReference type="ARBA" id="ARBA00023002"/>
    </source>
</evidence>
<dbReference type="InterPro" id="IPR051329">
    <property type="entry name" value="NIR_SIR_4Fe-4S"/>
</dbReference>
<dbReference type="InterPro" id="IPR036136">
    <property type="entry name" value="Nit/Sulf_reduc_fer-like_dom_sf"/>
</dbReference>
<reference evidence="9 10" key="1">
    <citation type="submission" date="2019-03" db="EMBL/GenBank/DDBJ databases">
        <title>Genomic Encyclopedia of Type Strains, Phase IV (KMG-IV): sequencing the most valuable type-strain genomes for metagenomic binning, comparative biology and taxonomic classification.</title>
        <authorList>
            <person name="Goeker M."/>
        </authorList>
    </citation>
    <scope>NUCLEOTIDE SEQUENCE [LARGE SCALE GENOMIC DNA]</scope>
    <source>
        <strain evidence="9 10">DSM 29481</strain>
    </source>
</reference>
<dbReference type="AlphaFoldDB" id="A0A4R3TDS6"/>
<dbReference type="Gene3D" id="3.90.480.10">
    <property type="entry name" value="Sulfite Reductase Hemoprotein,Domain 2"/>
    <property type="match status" value="1"/>
</dbReference>
<evidence type="ECO:0000259" key="8">
    <source>
        <dbReference type="Pfam" id="PF03460"/>
    </source>
</evidence>
<evidence type="ECO:0000259" key="7">
    <source>
        <dbReference type="Pfam" id="PF01077"/>
    </source>
</evidence>
<dbReference type="PANTHER" id="PTHR32439">
    <property type="entry name" value="FERREDOXIN--NITRITE REDUCTASE, CHLOROPLASTIC"/>
    <property type="match status" value="1"/>
</dbReference>
<dbReference type="GO" id="GO:0051539">
    <property type="term" value="F:4 iron, 4 sulfur cluster binding"/>
    <property type="evidence" value="ECO:0007669"/>
    <property type="project" value="UniProtKB-KW"/>
</dbReference>
<protein>
    <submittedName>
        <fullName evidence="9">Ferredoxin-nitrite reductase</fullName>
    </submittedName>
</protein>
<comment type="caution">
    <text evidence="9">The sequence shown here is derived from an EMBL/GenBank/DDBJ whole genome shotgun (WGS) entry which is preliminary data.</text>
</comment>
<evidence type="ECO:0000256" key="1">
    <source>
        <dbReference type="ARBA" id="ARBA00022485"/>
    </source>
</evidence>
<dbReference type="RefSeq" id="WP_132224756.1">
    <property type="nucleotide sequence ID" value="NZ_JANKBG010000009.1"/>
</dbReference>
<gene>
    <name evidence="9" type="ORF">EDD61_10987</name>
</gene>
<feature type="domain" description="Nitrite/sulphite reductase 4Fe-4S" evidence="7">
    <location>
        <begin position="119"/>
        <end position="268"/>
    </location>
</feature>
<dbReference type="GO" id="GO:0016491">
    <property type="term" value="F:oxidoreductase activity"/>
    <property type="evidence" value="ECO:0007669"/>
    <property type="project" value="UniProtKB-KW"/>
</dbReference>
<keyword evidence="2" id="KW-0349">Heme</keyword>
<evidence type="ECO:0000256" key="3">
    <source>
        <dbReference type="ARBA" id="ARBA00022723"/>
    </source>
</evidence>
<keyword evidence="6" id="KW-0411">Iron-sulfur</keyword>
<dbReference type="GO" id="GO:0020037">
    <property type="term" value="F:heme binding"/>
    <property type="evidence" value="ECO:0007669"/>
    <property type="project" value="InterPro"/>
</dbReference>
<accession>A0A4R3TDS6</accession>
<dbReference type="SUPFAM" id="SSF55124">
    <property type="entry name" value="Nitrite/Sulfite reductase N-terminal domain-like"/>
    <property type="match status" value="2"/>
</dbReference>
<dbReference type="InterPro" id="IPR005117">
    <property type="entry name" value="NiRdtase/SiRdtase_haem-b_fer"/>
</dbReference>
<feature type="domain" description="Nitrite/Sulfite reductase ferredoxin-like" evidence="8">
    <location>
        <begin position="44"/>
        <end position="106"/>
    </location>
</feature>
<evidence type="ECO:0000256" key="5">
    <source>
        <dbReference type="ARBA" id="ARBA00023004"/>
    </source>
</evidence>
<keyword evidence="10" id="KW-1185">Reference proteome</keyword>
<keyword evidence="4" id="KW-0560">Oxidoreductase</keyword>
<dbReference type="InterPro" id="IPR006067">
    <property type="entry name" value="NO2/SO3_Rdtase_4Fe4S_dom"/>
</dbReference>
<keyword evidence="3" id="KW-0479">Metal-binding</keyword>
<evidence type="ECO:0000256" key="6">
    <source>
        <dbReference type="ARBA" id="ARBA00023014"/>
    </source>
</evidence>
<dbReference type="InterPro" id="IPR045854">
    <property type="entry name" value="NO2/SO3_Rdtase_4Fe4S_sf"/>
</dbReference>
<keyword evidence="1" id="KW-0004">4Fe-4S</keyword>
<evidence type="ECO:0000313" key="9">
    <source>
        <dbReference type="EMBL" id="TCU60048.1"/>
    </source>
</evidence>
<dbReference type="Gene3D" id="3.30.413.10">
    <property type="entry name" value="Sulfite Reductase Hemoprotein, domain 1"/>
    <property type="match status" value="2"/>
</dbReference>
<dbReference type="GO" id="GO:0046872">
    <property type="term" value="F:metal ion binding"/>
    <property type="evidence" value="ECO:0007669"/>
    <property type="project" value="UniProtKB-KW"/>
</dbReference>